<reference evidence="6 7" key="2">
    <citation type="journal article" date="2019" name="Nat. Med.">
        <title>A library of human gut bacterial isolates paired with longitudinal multiomics data enables mechanistic microbiome research.</title>
        <authorList>
            <person name="Poyet M."/>
            <person name="Groussin M."/>
            <person name="Gibbons S.M."/>
            <person name="Avila-Pacheco J."/>
            <person name="Jiang X."/>
            <person name="Kearney S.M."/>
            <person name="Perrotta A.R."/>
            <person name="Berdy B."/>
            <person name="Zhao S."/>
            <person name="Lieberman T.D."/>
            <person name="Swanson P.K."/>
            <person name="Smith M."/>
            <person name="Roesemann S."/>
            <person name="Alexander J.E."/>
            <person name="Rich S.A."/>
            <person name="Livny J."/>
            <person name="Vlamakis H."/>
            <person name="Clish C."/>
            <person name="Bullock K."/>
            <person name="Deik A."/>
            <person name="Scott J."/>
            <person name="Pierce K.A."/>
            <person name="Xavier R.J."/>
            <person name="Alm E.J."/>
        </authorList>
    </citation>
    <scope>NUCLEOTIDE SEQUENCE [LARGE SCALE GENOMIC DNA]</scope>
    <source>
        <strain evidence="2 7">BIOML-A134</strain>
        <strain evidence="3 6">BIOML-A14</strain>
    </source>
</reference>
<dbReference type="EMBL" id="QRJR01000019">
    <property type="protein sequence ID" value="RHH43117.1"/>
    <property type="molecule type" value="Genomic_DNA"/>
</dbReference>
<dbReference type="Proteomes" id="UP000435985">
    <property type="component" value="Unassembled WGS sequence"/>
</dbReference>
<dbReference type="Proteomes" id="UP000283329">
    <property type="component" value="Unassembled WGS sequence"/>
</dbReference>
<dbReference type="Proteomes" id="UP000473905">
    <property type="component" value="Unassembled WGS sequence"/>
</dbReference>
<feature type="transmembrane region" description="Helical" evidence="1">
    <location>
        <begin position="7"/>
        <end position="26"/>
    </location>
</feature>
<evidence type="ECO:0000313" key="2">
    <source>
        <dbReference type="EMBL" id="KAA4100341.1"/>
    </source>
</evidence>
<evidence type="ECO:0000313" key="6">
    <source>
        <dbReference type="Proteomes" id="UP000435985"/>
    </source>
</evidence>
<name>A0A139KPF1_BACOV</name>
<dbReference type="AlphaFoldDB" id="A0A139KPF1"/>
<sequence>MSNKLSFFYLQLFICRLLCVIKHLIYEFIHIYLSKRYLFSFINHQKEIRNRLSCTYLVFKSFCYKYFVSTAQIHIFFIFFFVFLKKWLLLRIVR</sequence>
<keyword evidence="7" id="KW-1185">Reference proteome</keyword>
<protein>
    <submittedName>
        <fullName evidence="3">Uncharacterized protein</fullName>
    </submittedName>
</protein>
<evidence type="ECO:0000313" key="7">
    <source>
        <dbReference type="Proteomes" id="UP000473905"/>
    </source>
</evidence>
<gene>
    <name evidence="4" type="ORF">DW206_17835</name>
    <name evidence="3" type="ORF">F3B98_12840</name>
    <name evidence="2" type="ORF">F3D66_08850</name>
</gene>
<evidence type="ECO:0000313" key="4">
    <source>
        <dbReference type="EMBL" id="RHH43117.1"/>
    </source>
</evidence>
<reference evidence="4 5" key="1">
    <citation type="submission" date="2018-08" db="EMBL/GenBank/DDBJ databases">
        <title>A genome reference for cultivated species of the human gut microbiota.</title>
        <authorList>
            <person name="Zou Y."/>
            <person name="Xue W."/>
            <person name="Luo G."/>
        </authorList>
    </citation>
    <scope>NUCLEOTIDE SEQUENCE [LARGE SCALE GENOMIC DNA]</scope>
    <source>
        <strain evidence="4 5">AM17-48</strain>
    </source>
</reference>
<accession>A0A139KPF1</accession>
<feature type="transmembrane region" description="Helical" evidence="1">
    <location>
        <begin position="66"/>
        <end position="84"/>
    </location>
</feature>
<dbReference type="EMBL" id="VWFO01000014">
    <property type="protein sequence ID" value="KAA4663898.1"/>
    <property type="molecule type" value="Genomic_DNA"/>
</dbReference>
<keyword evidence="1" id="KW-0472">Membrane</keyword>
<evidence type="ECO:0000256" key="1">
    <source>
        <dbReference type="SAM" id="Phobius"/>
    </source>
</evidence>
<evidence type="ECO:0000313" key="5">
    <source>
        <dbReference type="Proteomes" id="UP000283329"/>
    </source>
</evidence>
<proteinExistence type="predicted"/>
<keyword evidence="1" id="KW-0812">Transmembrane</keyword>
<comment type="caution">
    <text evidence="3">The sequence shown here is derived from an EMBL/GenBank/DDBJ whole genome shotgun (WGS) entry which is preliminary data.</text>
</comment>
<evidence type="ECO:0000313" key="3">
    <source>
        <dbReference type="EMBL" id="KAA4663898.1"/>
    </source>
</evidence>
<keyword evidence="1" id="KW-1133">Transmembrane helix</keyword>
<organism evidence="3 6">
    <name type="scientific">Bacteroides ovatus</name>
    <dbReference type="NCBI Taxonomy" id="28116"/>
    <lineage>
        <taxon>Bacteria</taxon>
        <taxon>Pseudomonadati</taxon>
        <taxon>Bacteroidota</taxon>
        <taxon>Bacteroidia</taxon>
        <taxon>Bacteroidales</taxon>
        <taxon>Bacteroidaceae</taxon>
        <taxon>Bacteroides</taxon>
    </lineage>
</organism>
<dbReference type="EMBL" id="VWKB01000011">
    <property type="protein sequence ID" value="KAA4100341.1"/>
    <property type="molecule type" value="Genomic_DNA"/>
</dbReference>